<dbReference type="Proteomes" id="UP000183974">
    <property type="component" value="Unassembled WGS sequence"/>
</dbReference>
<organism evidence="1 2">
    <name type="scientific">Roseovarius pacificus</name>
    <dbReference type="NCBI Taxonomy" id="337701"/>
    <lineage>
        <taxon>Bacteria</taxon>
        <taxon>Pseudomonadati</taxon>
        <taxon>Pseudomonadota</taxon>
        <taxon>Alphaproteobacteria</taxon>
        <taxon>Rhodobacterales</taxon>
        <taxon>Roseobacteraceae</taxon>
        <taxon>Roseovarius</taxon>
    </lineage>
</organism>
<sequence length="71" mass="8164">MEHDHYRQFSARLTRSSRIEGVEKVWGELAIQSRLISKLFPLVPSIQTGTIGHRVTNVSQMGGELNVWKMR</sequence>
<accession>A0A1M7JP63</accession>
<dbReference type="AlphaFoldDB" id="A0A1M7JP63"/>
<dbReference type="STRING" id="337701.SAMN05444398_12137"/>
<dbReference type="EMBL" id="FRBR01000021">
    <property type="protein sequence ID" value="SHM54695.1"/>
    <property type="molecule type" value="Genomic_DNA"/>
</dbReference>
<proteinExistence type="predicted"/>
<evidence type="ECO:0000313" key="2">
    <source>
        <dbReference type="Proteomes" id="UP000183974"/>
    </source>
</evidence>
<protein>
    <submittedName>
        <fullName evidence="1">Uncharacterized protein</fullName>
    </submittedName>
</protein>
<name>A0A1M7JP63_9RHOB</name>
<keyword evidence="2" id="KW-1185">Reference proteome</keyword>
<gene>
    <name evidence="1" type="ORF">SAMN05444398_12137</name>
</gene>
<evidence type="ECO:0000313" key="1">
    <source>
        <dbReference type="EMBL" id="SHM54695.1"/>
    </source>
</evidence>
<reference evidence="1 2" key="1">
    <citation type="submission" date="2016-11" db="EMBL/GenBank/DDBJ databases">
        <authorList>
            <person name="Jaros S."/>
            <person name="Januszkiewicz K."/>
            <person name="Wedrychowicz H."/>
        </authorList>
    </citation>
    <scope>NUCLEOTIDE SEQUENCE [LARGE SCALE GENOMIC DNA]</scope>
    <source>
        <strain evidence="1 2">DSM 29589</strain>
    </source>
</reference>